<comment type="similarity">
    <text evidence="1 5">Belongs to the 5-formyltetrahydrofolate cyclo-ligase family.</text>
</comment>
<dbReference type="NCBIfam" id="TIGR02727">
    <property type="entry name" value="MTHFS_bact"/>
    <property type="match status" value="1"/>
</dbReference>
<keyword evidence="5" id="KW-0460">Magnesium</keyword>
<feature type="binding site" evidence="4">
    <location>
        <position position="53"/>
    </location>
    <ligand>
        <name>substrate</name>
    </ligand>
</feature>
<dbReference type="EC" id="6.3.3.2" evidence="5"/>
<keyword evidence="5" id="KW-0479">Metal-binding</keyword>
<keyword evidence="7" id="KW-1185">Reference proteome</keyword>
<dbReference type="InterPro" id="IPR024185">
    <property type="entry name" value="FTHF_cligase-like_sf"/>
</dbReference>
<organism evidence="6 7">
    <name type="scientific">Natronincola ferrireducens</name>
    <dbReference type="NCBI Taxonomy" id="393762"/>
    <lineage>
        <taxon>Bacteria</taxon>
        <taxon>Bacillati</taxon>
        <taxon>Bacillota</taxon>
        <taxon>Clostridia</taxon>
        <taxon>Peptostreptococcales</taxon>
        <taxon>Natronincolaceae</taxon>
        <taxon>Natronincola</taxon>
    </lineage>
</organism>
<keyword evidence="2 4" id="KW-0547">Nucleotide-binding</keyword>
<dbReference type="PIRSF" id="PIRSF006806">
    <property type="entry name" value="FTHF_cligase"/>
    <property type="match status" value="1"/>
</dbReference>
<comment type="cofactor">
    <cofactor evidence="5">
        <name>Mg(2+)</name>
        <dbReference type="ChEBI" id="CHEBI:18420"/>
    </cofactor>
</comment>
<dbReference type="GO" id="GO:0046872">
    <property type="term" value="F:metal ion binding"/>
    <property type="evidence" value="ECO:0007669"/>
    <property type="project" value="UniProtKB-KW"/>
</dbReference>
<evidence type="ECO:0000256" key="4">
    <source>
        <dbReference type="PIRSR" id="PIRSR006806-1"/>
    </source>
</evidence>
<dbReference type="EMBL" id="FNFP01000013">
    <property type="protein sequence ID" value="SDL28545.1"/>
    <property type="molecule type" value="Genomic_DNA"/>
</dbReference>
<dbReference type="PANTHER" id="PTHR23407">
    <property type="entry name" value="ATPASE INHIBITOR/5-FORMYLTETRAHYDROFOLATE CYCLO-LIGASE"/>
    <property type="match status" value="1"/>
</dbReference>
<accession>A0A1G9ITZ6</accession>
<dbReference type="OrthoDB" id="9801938at2"/>
<dbReference type="PANTHER" id="PTHR23407:SF1">
    <property type="entry name" value="5-FORMYLTETRAHYDROFOLATE CYCLO-LIGASE"/>
    <property type="match status" value="1"/>
</dbReference>
<feature type="binding site" evidence="4">
    <location>
        <position position="48"/>
    </location>
    <ligand>
        <name>substrate</name>
    </ligand>
</feature>
<dbReference type="SUPFAM" id="SSF100950">
    <property type="entry name" value="NagB/RpiA/CoA transferase-like"/>
    <property type="match status" value="1"/>
</dbReference>
<dbReference type="AlphaFoldDB" id="A0A1G9ITZ6"/>
<evidence type="ECO:0000256" key="1">
    <source>
        <dbReference type="ARBA" id="ARBA00010638"/>
    </source>
</evidence>
<evidence type="ECO:0000256" key="2">
    <source>
        <dbReference type="ARBA" id="ARBA00022741"/>
    </source>
</evidence>
<evidence type="ECO:0000313" key="6">
    <source>
        <dbReference type="EMBL" id="SDL28545.1"/>
    </source>
</evidence>
<gene>
    <name evidence="6" type="ORF">SAMN05660472_02943</name>
</gene>
<dbReference type="InterPro" id="IPR002698">
    <property type="entry name" value="FTHF_cligase"/>
</dbReference>
<dbReference type="Gene3D" id="3.40.50.10420">
    <property type="entry name" value="NagB/RpiA/CoA transferase-like"/>
    <property type="match status" value="1"/>
</dbReference>
<dbReference type="RefSeq" id="WP_090554956.1">
    <property type="nucleotide sequence ID" value="NZ_FNFP01000013.1"/>
</dbReference>
<feature type="binding site" evidence="4">
    <location>
        <begin position="2"/>
        <end position="6"/>
    </location>
    <ligand>
        <name>ATP</name>
        <dbReference type="ChEBI" id="CHEBI:30616"/>
    </ligand>
</feature>
<reference evidence="6 7" key="1">
    <citation type="submission" date="2016-10" db="EMBL/GenBank/DDBJ databases">
        <authorList>
            <person name="de Groot N.N."/>
        </authorList>
    </citation>
    <scope>NUCLEOTIDE SEQUENCE [LARGE SCALE GENOMIC DNA]</scope>
    <source>
        <strain evidence="6 7">DSM 18346</strain>
    </source>
</reference>
<dbReference type="Proteomes" id="UP000198718">
    <property type="component" value="Unassembled WGS sequence"/>
</dbReference>
<dbReference type="GO" id="GO:0005524">
    <property type="term" value="F:ATP binding"/>
    <property type="evidence" value="ECO:0007669"/>
    <property type="project" value="UniProtKB-KW"/>
</dbReference>
<comment type="catalytic activity">
    <reaction evidence="5">
        <text>(6S)-5-formyl-5,6,7,8-tetrahydrofolate + ATP = (6R)-5,10-methenyltetrahydrofolate + ADP + phosphate</text>
        <dbReference type="Rhea" id="RHEA:10488"/>
        <dbReference type="ChEBI" id="CHEBI:30616"/>
        <dbReference type="ChEBI" id="CHEBI:43474"/>
        <dbReference type="ChEBI" id="CHEBI:57455"/>
        <dbReference type="ChEBI" id="CHEBI:57457"/>
        <dbReference type="ChEBI" id="CHEBI:456216"/>
        <dbReference type="EC" id="6.3.3.2"/>
    </reaction>
</comment>
<protein>
    <recommendedName>
        <fullName evidence="5">5-formyltetrahydrofolate cyclo-ligase</fullName>
        <ecNumber evidence="5">6.3.3.2</ecNumber>
    </recommendedName>
</protein>
<dbReference type="Pfam" id="PF01812">
    <property type="entry name" value="5-FTHF_cyc-lig"/>
    <property type="match status" value="1"/>
</dbReference>
<dbReference type="InterPro" id="IPR037171">
    <property type="entry name" value="NagB/RpiA_transferase-like"/>
</dbReference>
<evidence type="ECO:0000256" key="3">
    <source>
        <dbReference type="ARBA" id="ARBA00022840"/>
    </source>
</evidence>
<dbReference type="GO" id="GO:0009396">
    <property type="term" value="P:folic acid-containing compound biosynthetic process"/>
    <property type="evidence" value="ECO:0007669"/>
    <property type="project" value="TreeGrafter"/>
</dbReference>
<dbReference type="GO" id="GO:0035999">
    <property type="term" value="P:tetrahydrofolate interconversion"/>
    <property type="evidence" value="ECO:0007669"/>
    <property type="project" value="TreeGrafter"/>
</dbReference>
<feature type="binding site" evidence="4">
    <location>
        <begin position="133"/>
        <end position="141"/>
    </location>
    <ligand>
        <name>ATP</name>
        <dbReference type="ChEBI" id="CHEBI:30616"/>
    </ligand>
</feature>
<name>A0A1G9ITZ6_9FIRM</name>
<evidence type="ECO:0000256" key="5">
    <source>
        <dbReference type="RuleBase" id="RU361279"/>
    </source>
</evidence>
<proteinExistence type="inferred from homology"/>
<dbReference type="STRING" id="393762.SAMN05660472_02943"/>
<keyword evidence="3 4" id="KW-0067">ATP-binding</keyword>
<evidence type="ECO:0000313" key="7">
    <source>
        <dbReference type="Proteomes" id="UP000198718"/>
    </source>
</evidence>
<keyword evidence="6" id="KW-0436">Ligase</keyword>
<sequence>MKKHLRNQLLEKRDSLTESQILEKSSEVFRQLKDCPIYIKSQQVMLYLSFRSEVRTEDIIKDLFQQGKRVFIPLTLPKTRELIISELLDVEKDLEIGNFGVLEPKKEAIRPVDPSILDLIIVPGVGFDQRGYRVGYGGGYYDRFLPKLDPSVPTVAPAFEVQLIDNVPTDSYDFPVQYIVTEDQFIDCKMYR</sequence>
<dbReference type="GO" id="GO:0030272">
    <property type="term" value="F:5-formyltetrahydrofolate cyclo-ligase activity"/>
    <property type="evidence" value="ECO:0007669"/>
    <property type="project" value="UniProtKB-EC"/>
</dbReference>